<evidence type="ECO:0000313" key="2">
    <source>
        <dbReference type="EMBL" id="CAE2277238.1"/>
    </source>
</evidence>
<dbReference type="EMBL" id="HBKQ01051595">
    <property type="protein sequence ID" value="CAE2277238.1"/>
    <property type="molecule type" value="Transcribed_RNA"/>
</dbReference>
<dbReference type="AlphaFoldDB" id="A0A7S4NBQ5"/>
<protein>
    <recommendedName>
        <fullName evidence="3">Mitochondrial fission process protein 1</fullName>
    </recommendedName>
</protein>
<evidence type="ECO:0000256" key="1">
    <source>
        <dbReference type="SAM" id="MobiDB-lite"/>
    </source>
</evidence>
<dbReference type="PANTHER" id="PTHR37845:SF1">
    <property type="entry name" value="SEQUENCE ORPHAN"/>
    <property type="match status" value="1"/>
</dbReference>
<feature type="compositionally biased region" description="Low complexity" evidence="1">
    <location>
        <begin position="169"/>
        <end position="179"/>
    </location>
</feature>
<proteinExistence type="predicted"/>
<gene>
    <name evidence="2" type="ORF">OAUR00152_LOCUS35593</name>
</gene>
<dbReference type="PANTHER" id="PTHR37845">
    <property type="entry name" value="SEQUENCE ORPHAN"/>
    <property type="match status" value="1"/>
</dbReference>
<reference evidence="2" key="1">
    <citation type="submission" date="2021-01" db="EMBL/GenBank/DDBJ databases">
        <authorList>
            <person name="Corre E."/>
            <person name="Pelletier E."/>
            <person name="Niang G."/>
            <person name="Scheremetjew M."/>
            <person name="Finn R."/>
            <person name="Kale V."/>
            <person name="Holt S."/>
            <person name="Cochrane G."/>
            <person name="Meng A."/>
            <person name="Brown T."/>
            <person name="Cohen L."/>
        </authorList>
    </citation>
    <scope>NUCLEOTIDE SEQUENCE</scope>
    <source>
        <strain evidence="2">Isolate 1302-5</strain>
    </source>
</reference>
<organism evidence="2">
    <name type="scientific">Odontella aurita</name>
    <dbReference type="NCBI Taxonomy" id="265563"/>
    <lineage>
        <taxon>Eukaryota</taxon>
        <taxon>Sar</taxon>
        <taxon>Stramenopiles</taxon>
        <taxon>Ochrophyta</taxon>
        <taxon>Bacillariophyta</taxon>
        <taxon>Mediophyceae</taxon>
        <taxon>Biddulphiophycidae</taxon>
        <taxon>Eupodiscales</taxon>
        <taxon>Odontellaceae</taxon>
        <taxon>Odontella</taxon>
    </lineage>
</organism>
<dbReference type="InterPro" id="IPR038781">
    <property type="entry name" value="C365.16-ike"/>
</dbReference>
<evidence type="ECO:0008006" key="3">
    <source>
        <dbReference type="Google" id="ProtNLM"/>
    </source>
</evidence>
<name>A0A7S4NBQ5_9STRA</name>
<accession>A0A7S4NBQ5</accession>
<dbReference type="GO" id="GO:0005739">
    <property type="term" value="C:mitochondrion"/>
    <property type="evidence" value="ECO:0007669"/>
    <property type="project" value="TreeGrafter"/>
</dbReference>
<feature type="region of interest" description="Disordered" evidence="1">
    <location>
        <begin position="155"/>
        <end position="180"/>
    </location>
</feature>
<sequence>MTKHTEEDPTIIATSAMKAMPSSLDLLPSGEGNVRDVSRVNLRRRHTFSMYSKANVGTEVSTSSNNLRGKLLGDIIVASSITLAISPFLTVIDKSIVQRAAGTHTTAQSCLESMRTIARNPAAYTKSPAFILMWGVYAATYSTANCLKTFMEHREDQRRRQRRYRPLQSEDSQSSSSDSDAGKLGIFAGTSVVNSSLSLLKDQAYAKMFGAAAAAPRVPLITYGLWASRDFMVIGSSFVLPEKMSRVMSDRTGMDKSDALKVAQLACPVATQFIAGPVQLLGLDCYNRPLTHLSHSEAAMERALCIWRGAASVIAARVARIVPGYGIGGIGNTHLRDAWRDMLDKREMKKIVEEEKDHEEESVHLIDLVRDREEDARMIEKLIIEP</sequence>